<dbReference type="InterPro" id="IPR040248">
    <property type="entry name" value="RRBP1"/>
</dbReference>
<name>A0AA39G5F9_MICHY</name>
<gene>
    <name evidence="3" type="ORF">PV327_000073</name>
</gene>
<keyword evidence="4" id="KW-1185">Reference proteome</keyword>
<feature type="compositionally biased region" description="Basic and acidic residues" evidence="2">
    <location>
        <begin position="578"/>
        <end position="590"/>
    </location>
</feature>
<protein>
    <submittedName>
        <fullName evidence="3">Uncharacterized protein</fullName>
    </submittedName>
</protein>
<feature type="coiled-coil region" evidence="1">
    <location>
        <begin position="743"/>
        <end position="874"/>
    </location>
</feature>
<feature type="region of interest" description="Disordered" evidence="2">
    <location>
        <begin position="1"/>
        <end position="68"/>
    </location>
</feature>
<sequence length="978" mass="112416">MKKKEEIKEEKKTEGNVKESNTMTIQSTLPTPSTTKELTKEFKESQKDVGVSIQSSSTNKESKKNKKKNDILAQIGGDKDGINVSLLMPLVQKAELSRSEIQILIDQLLNKQLDNPMEHSEWTEGRADPIIKLKKQLAEKDKALAEEHEASVTFQNKLKELRSELNSERSRLTANVKQLEEALNVKITEAQTLHTRMQHILESHAAEKQGFARQIEQLQSKVNEDSAIIHKMQEDQGQTQGHLQQELIAQRKQLEVQFSQMRENENALKSQLAQKHVEVQELQNVNMNMTQELQATCESSTAEIEILRQQLAIMQDQCMHSEGQLKEAGGRLQDMARQLDEAHRAQADLDHRLKNAHRHEQELQKQLHSQQSDLKMFEVEANNVSALKAELNKLQNELMKFDYEAGEINKLRGALDNKDEEIKKIQTEFLQSQADVNMSGVEMKKLELSVNEKSNELNKIYSELAKAHEDSKQARNELTKVQRELSAARDELSKATVNAKTANEASGELKLVKAELEKFQNGGKKSSADQIQITKLQEENDRLSSQIGRIAELQKELKRSRDENESLASQLASITERPAAEGRENGIDEKLEKNNVQHLQYTNSLAEKEKQLEALKAELLKNQTESNKLNNTIEILRRDVDNQKSLTARLQNDLEVQRSKNNENTDRIKIAEQESTKSLLQRIFPEIKIDEQPYEKWIKIFEERVHVTIKQKLQNENTQDYNLEIEKQNKNLQGHVAHYKQIILDTEEMLNNLQNHIESEEARWKSELRKQEYELVNLRLELKELQNKQASTHNLHEKISQLESRLKEEEKLREQAKAEVDALKSSKSPLKKDNFNLSEMEQLHEQKLRLLHDLEAERNKVASLSSELEKLHQLRNVACAVEGSSGQTSLNGPKSDSSKNDEHTRKTQSMKTAIEQTLIKNASPDNPQRDSDHDSFTSELNFENYYTTVPDTQSCWNPMNSQQQKKHKKKRKGGFGKK</sequence>
<dbReference type="AlphaFoldDB" id="A0AA39G5F9"/>
<organism evidence="3 4">
    <name type="scientific">Microctonus hyperodae</name>
    <name type="common">Parasitoid wasp</name>
    <dbReference type="NCBI Taxonomy" id="165561"/>
    <lineage>
        <taxon>Eukaryota</taxon>
        <taxon>Metazoa</taxon>
        <taxon>Ecdysozoa</taxon>
        <taxon>Arthropoda</taxon>
        <taxon>Hexapoda</taxon>
        <taxon>Insecta</taxon>
        <taxon>Pterygota</taxon>
        <taxon>Neoptera</taxon>
        <taxon>Endopterygota</taxon>
        <taxon>Hymenoptera</taxon>
        <taxon>Apocrita</taxon>
        <taxon>Ichneumonoidea</taxon>
        <taxon>Braconidae</taxon>
        <taxon>Euphorinae</taxon>
        <taxon>Microctonus</taxon>
    </lineage>
</organism>
<reference evidence="3" key="2">
    <citation type="submission" date="2023-03" db="EMBL/GenBank/DDBJ databases">
        <authorList>
            <person name="Inwood S.N."/>
            <person name="Skelly J.G."/>
            <person name="Guhlin J."/>
            <person name="Harrop T.W.R."/>
            <person name="Goldson S.G."/>
            <person name="Dearden P.K."/>
        </authorList>
    </citation>
    <scope>NUCLEOTIDE SEQUENCE</scope>
    <source>
        <strain evidence="3">Lincoln</strain>
        <tissue evidence="3">Whole body</tissue>
    </source>
</reference>
<evidence type="ECO:0000256" key="1">
    <source>
        <dbReference type="SAM" id="Coils"/>
    </source>
</evidence>
<feature type="compositionally biased region" description="Basic and acidic residues" evidence="2">
    <location>
        <begin position="896"/>
        <end position="905"/>
    </location>
</feature>
<feature type="compositionally biased region" description="Basic and acidic residues" evidence="2">
    <location>
        <begin position="927"/>
        <end position="936"/>
    </location>
</feature>
<evidence type="ECO:0000256" key="2">
    <source>
        <dbReference type="SAM" id="MobiDB-lite"/>
    </source>
</evidence>
<dbReference type="PANTHER" id="PTHR18939">
    <property type="entry name" value="RIBOSOME BINDING PROTEIN-1"/>
    <property type="match status" value="1"/>
</dbReference>
<dbReference type="GO" id="GO:0005789">
    <property type="term" value="C:endoplasmic reticulum membrane"/>
    <property type="evidence" value="ECO:0007669"/>
    <property type="project" value="TreeGrafter"/>
</dbReference>
<feature type="compositionally biased region" description="Basic and acidic residues" evidence="2">
    <location>
        <begin position="1"/>
        <end position="17"/>
    </location>
</feature>
<feature type="compositionally biased region" description="Polar residues" evidence="2">
    <location>
        <begin position="18"/>
        <end position="36"/>
    </location>
</feature>
<feature type="region of interest" description="Disordered" evidence="2">
    <location>
        <begin position="883"/>
        <end position="978"/>
    </location>
</feature>
<feature type="region of interest" description="Disordered" evidence="2">
    <location>
        <begin position="558"/>
        <end position="590"/>
    </location>
</feature>
<feature type="compositionally biased region" description="Polar residues" evidence="2">
    <location>
        <begin position="884"/>
        <end position="895"/>
    </location>
</feature>
<proteinExistence type="predicted"/>
<evidence type="ECO:0000313" key="3">
    <source>
        <dbReference type="EMBL" id="KAK0181889.1"/>
    </source>
</evidence>
<dbReference type="EMBL" id="JAQQBR010000001">
    <property type="protein sequence ID" value="KAK0181889.1"/>
    <property type="molecule type" value="Genomic_DNA"/>
</dbReference>
<reference evidence="3" key="1">
    <citation type="journal article" date="2023" name="bioRxiv">
        <title>Scaffold-level genome assemblies of two parasitoid biocontrol wasps reveal the parthenogenesis mechanism and an associated novel virus.</title>
        <authorList>
            <person name="Inwood S."/>
            <person name="Skelly J."/>
            <person name="Guhlin J."/>
            <person name="Harrop T."/>
            <person name="Goldson S."/>
            <person name="Dearden P."/>
        </authorList>
    </citation>
    <scope>NUCLEOTIDE SEQUENCE</scope>
    <source>
        <strain evidence="3">Lincoln</strain>
        <tissue evidence="3">Whole body</tissue>
    </source>
</reference>
<feature type="compositionally biased region" description="Polar residues" evidence="2">
    <location>
        <begin position="907"/>
        <end position="926"/>
    </location>
</feature>
<feature type="compositionally biased region" description="Polar residues" evidence="2">
    <location>
        <begin position="937"/>
        <end position="961"/>
    </location>
</feature>
<keyword evidence="1" id="KW-0175">Coiled coil</keyword>
<comment type="caution">
    <text evidence="3">The sequence shown here is derived from an EMBL/GenBank/DDBJ whole genome shotgun (WGS) entry which is preliminary data.</text>
</comment>
<dbReference type="PANTHER" id="PTHR18939:SF4">
    <property type="entry name" value="RIBOSOME-BINDING PROTEIN 1"/>
    <property type="match status" value="1"/>
</dbReference>
<evidence type="ECO:0000313" key="4">
    <source>
        <dbReference type="Proteomes" id="UP001168972"/>
    </source>
</evidence>
<feature type="compositionally biased region" description="Basic residues" evidence="2">
    <location>
        <begin position="964"/>
        <end position="978"/>
    </location>
</feature>
<dbReference type="Proteomes" id="UP001168972">
    <property type="component" value="Unassembled WGS sequence"/>
</dbReference>
<accession>A0AA39G5F9</accession>
<feature type="compositionally biased region" description="Basic and acidic residues" evidence="2">
    <location>
        <begin position="37"/>
        <end position="47"/>
    </location>
</feature>